<protein>
    <submittedName>
        <fullName evidence="2">Uncharacterized protein</fullName>
    </submittedName>
</protein>
<dbReference type="AlphaFoldDB" id="A0A4Z2EUF6"/>
<organism evidence="2 3">
    <name type="scientific">Liparis tanakae</name>
    <name type="common">Tanaka's snailfish</name>
    <dbReference type="NCBI Taxonomy" id="230148"/>
    <lineage>
        <taxon>Eukaryota</taxon>
        <taxon>Metazoa</taxon>
        <taxon>Chordata</taxon>
        <taxon>Craniata</taxon>
        <taxon>Vertebrata</taxon>
        <taxon>Euteleostomi</taxon>
        <taxon>Actinopterygii</taxon>
        <taxon>Neopterygii</taxon>
        <taxon>Teleostei</taxon>
        <taxon>Neoteleostei</taxon>
        <taxon>Acanthomorphata</taxon>
        <taxon>Eupercaria</taxon>
        <taxon>Perciformes</taxon>
        <taxon>Cottioidei</taxon>
        <taxon>Cottales</taxon>
        <taxon>Liparidae</taxon>
        <taxon>Liparis</taxon>
    </lineage>
</organism>
<name>A0A4Z2EUF6_9TELE</name>
<dbReference type="Proteomes" id="UP000314294">
    <property type="component" value="Unassembled WGS sequence"/>
</dbReference>
<accession>A0A4Z2EUF6</accession>
<gene>
    <name evidence="2" type="ORF">EYF80_057640</name>
</gene>
<dbReference type="EMBL" id="SRLO01002846">
    <property type="protein sequence ID" value="TNN32201.1"/>
    <property type="molecule type" value="Genomic_DNA"/>
</dbReference>
<keyword evidence="3" id="KW-1185">Reference proteome</keyword>
<reference evidence="2 3" key="1">
    <citation type="submission" date="2019-03" db="EMBL/GenBank/DDBJ databases">
        <title>First draft genome of Liparis tanakae, snailfish: a comprehensive survey of snailfish specific genes.</title>
        <authorList>
            <person name="Kim W."/>
            <person name="Song I."/>
            <person name="Jeong J.-H."/>
            <person name="Kim D."/>
            <person name="Kim S."/>
            <person name="Ryu S."/>
            <person name="Song J.Y."/>
            <person name="Lee S.K."/>
        </authorList>
    </citation>
    <scope>NUCLEOTIDE SEQUENCE [LARGE SCALE GENOMIC DNA]</scope>
    <source>
        <tissue evidence="2">Muscle</tissue>
    </source>
</reference>
<comment type="caution">
    <text evidence="2">The sequence shown here is derived from an EMBL/GenBank/DDBJ whole genome shotgun (WGS) entry which is preliminary data.</text>
</comment>
<proteinExistence type="predicted"/>
<evidence type="ECO:0000256" key="1">
    <source>
        <dbReference type="SAM" id="MobiDB-lite"/>
    </source>
</evidence>
<evidence type="ECO:0000313" key="2">
    <source>
        <dbReference type="EMBL" id="TNN32201.1"/>
    </source>
</evidence>
<evidence type="ECO:0000313" key="3">
    <source>
        <dbReference type="Proteomes" id="UP000314294"/>
    </source>
</evidence>
<feature type="compositionally biased region" description="Low complexity" evidence="1">
    <location>
        <begin position="220"/>
        <end position="231"/>
    </location>
</feature>
<sequence>MGRGARDDFAPDEERWTFPQTSSYAACPLTGPAACPLRFCSVSSQRACSVSSHRACSRFCSVSSHRACSVSSQRACSVSPQRFCSVSPEVLQLFTGTRFHGAPPCPLETVARRQQMGDDELEHLEGGRRGVQGAGACGDFDKQIDSGVSLSLRLSGLGDRQLRKYMPGAPSREPEWRRGRNGKYFPLLSSPLYFLSLPLFNRKSWQERWSGSRHRQGNTRRPSVRPSSSSRSRLLIGGERWAWRARRSLTCL</sequence>
<feature type="region of interest" description="Disordered" evidence="1">
    <location>
        <begin position="210"/>
        <end position="231"/>
    </location>
</feature>